<dbReference type="EnsemblMetazoa" id="GAUT028328-RA">
    <property type="protein sequence ID" value="GAUT028328-PA"/>
    <property type="gene ID" value="GAUT028328"/>
</dbReference>
<dbReference type="Proteomes" id="UP000078200">
    <property type="component" value="Unassembled WGS sequence"/>
</dbReference>
<feature type="compositionally biased region" description="Polar residues" evidence="1">
    <location>
        <begin position="433"/>
        <end position="442"/>
    </location>
</feature>
<feature type="compositionally biased region" description="Basic and acidic residues" evidence="1">
    <location>
        <begin position="630"/>
        <end position="643"/>
    </location>
</feature>
<dbReference type="STRING" id="7395.A0A1A9V7F6"/>
<accession>A0A1A9V7F6</accession>
<keyword evidence="3" id="KW-1185">Reference proteome</keyword>
<reference evidence="2" key="1">
    <citation type="submission" date="2020-05" db="UniProtKB">
        <authorList>
            <consortium name="EnsemblMetazoa"/>
        </authorList>
    </citation>
    <scope>IDENTIFICATION</scope>
    <source>
        <strain evidence="2">TTRI</strain>
    </source>
</reference>
<proteinExistence type="predicted"/>
<organism evidence="2 3">
    <name type="scientific">Glossina austeni</name>
    <name type="common">Savannah tsetse fly</name>
    <dbReference type="NCBI Taxonomy" id="7395"/>
    <lineage>
        <taxon>Eukaryota</taxon>
        <taxon>Metazoa</taxon>
        <taxon>Ecdysozoa</taxon>
        <taxon>Arthropoda</taxon>
        <taxon>Hexapoda</taxon>
        <taxon>Insecta</taxon>
        <taxon>Pterygota</taxon>
        <taxon>Neoptera</taxon>
        <taxon>Endopterygota</taxon>
        <taxon>Diptera</taxon>
        <taxon>Brachycera</taxon>
        <taxon>Muscomorpha</taxon>
        <taxon>Hippoboscoidea</taxon>
        <taxon>Glossinidae</taxon>
        <taxon>Glossina</taxon>
    </lineage>
</organism>
<sequence length="858" mass="93920">MENSPTSFAKFALNEASSSACSRETQSLSCISGGAAGGTMTTSSSSNNSPILASAHTTSWLAALHAHHNNNNNNNNESEKSTISISPSPWPCLSCDSQKLVGNRVNLIEEDEGGGQEKYTLASNGAIAVASSASKSSHLELATSTETDFDAYDLCGAVSLTPPPIMEEQLGASAVAASGGLSNRTSLNNSTENLSYVSDNFYGDDVIILGEDGDAEADELSLNSDDCIYAYRGEGADFDISLQPLAGMGGCFGGLSSNNCGDEETDFLEMDFEPDPLSELEYNNQTASLTTTVNLDANLTNLMQRNSCHLTSPSAQRHQLFSSPIDDLPPPPKALQAQSMLGKNFARVTLHLDQIQRDYNEEPLMNDSRERLNSALDTHSMEKEFAQVSSQEQLKSAAHSLPNTLHQHFANRSVSESAVVNSNTAGLLAPPLNSLTQKSPSKITGAKPKRLSTFSSTSSTSSKNSSKSRNSLRSAFHPTTLCSSSSFDERSVSCSEFRTERDLNTTNALPNAPHTAPSTTAVLTAPEFNSLTEDTCLDCLEKEFLASTIGKALDSQDCSKCRKRLGSLVLYNRSEHSGFRRSASPTSTFFLNDPASTTCRLFSCEFLHTQARKRQEWDSYVNEKSVSQKQEGKVDKETGRMETTDNTNQNLDSNTDFRLLKTIKPTEMVCTTIPTVNINETILMQALDKLQVSYNKELLHHTFEKLYTQHLNNSSSHTAPLSATSTSAPLTAPAEYRDLLHLLLAASKSRGNYLKLKKIIEIISQQKIVVQFKKDSAITEMETIQVNVTDVLHYWPLYKNLDKLKRLDRRFLNNNVLGKIANVIRQAHQRCTARRPLPEFISIPQYYPSGFLTLTRAC</sequence>
<dbReference type="AlphaFoldDB" id="A0A1A9V7F6"/>
<evidence type="ECO:0000313" key="3">
    <source>
        <dbReference type="Proteomes" id="UP000078200"/>
    </source>
</evidence>
<name>A0A1A9V7F6_GLOAU</name>
<feature type="region of interest" description="Disordered" evidence="1">
    <location>
        <begin position="426"/>
        <end position="472"/>
    </location>
</feature>
<evidence type="ECO:0000256" key="1">
    <source>
        <dbReference type="SAM" id="MobiDB-lite"/>
    </source>
</evidence>
<protein>
    <submittedName>
        <fullName evidence="2">Uncharacterized protein</fullName>
    </submittedName>
</protein>
<feature type="region of interest" description="Disordered" evidence="1">
    <location>
        <begin position="624"/>
        <end position="650"/>
    </location>
</feature>
<feature type="compositionally biased region" description="Low complexity" evidence="1">
    <location>
        <begin position="451"/>
        <end position="472"/>
    </location>
</feature>
<evidence type="ECO:0000313" key="2">
    <source>
        <dbReference type="EnsemblMetazoa" id="GAUT028328-PA"/>
    </source>
</evidence>
<dbReference type="VEuPathDB" id="VectorBase:GAUT028328"/>